<dbReference type="InterPro" id="IPR039465">
    <property type="entry name" value="IL-17_rcpt-like"/>
</dbReference>
<dbReference type="Pfam" id="PF15037">
    <property type="entry name" value="IL17_R_N"/>
    <property type="match status" value="1"/>
</dbReference>
<keyword evidence="4 11" id="KW-0812">Transmembrane</keyword>
<dbReference type="PANTHER" id="PTHR15583">
    <property type="entry name" value="INTERLEUKIN-17 RECEPTOR"/>
    <property type="match status" value="1"/>
</dbReference>
<comment type="subcellular location">
    <subcellularLocation>
        <location evidence="1">Cell membrane</location>
        <topology evidence="1">Single-pass membrane protein</topology>
    </subcellularLocation>
    <subcellularLocation>
        <location evidence="2">Membrane</location>
        <topology evidence="2">Single-pass type I membrane protein</topology>
    </subcellularLocation>
</comment>
<dbReference type="InterPro" id="IPR013568">
    <property type="entry name" value="SEFIR_dom"/>
</dbReference>
<dbReference type="GO" id="GO:0005886">
    <property type="term" value="C:plasma membrane"/>
    <property type="evidence" value="ECO:0007669"/>
    <property type="project" value="UniProtKB-SubCell"/>
</dbReference>
<dbReference type="InterPro" id="IPR027841">
    <property type="entry name" value="IL-17_rcpt_C/E_N"/>
</dbReference>
<evidence type="ECO:0000256" key="8">
    <source>
        <dbReference type="ARBA" id="ARBA00023170"/>
    </source>
</evidence>
<evidence type="ECO:0000256" key="6">
    <source>
        <dbReference type="ARBA" id="ARBA00022989"/>
    </source>
</evidence>
<evidence type="ECO:0000256" key="12">
    <source>
        <dbReference type="SAM" id="SignalP"/>
    </source>
</evidence>
<keyword evidence="5 12" id="KW-0732">Signal</keyword>
<dbReference type="GO" id="GO:0006954">
    <property type="term" value="P:inflammatory response"/>
    <property type="evidence" value="ECO:0007669"/>
    <property type="project" value="UniProtKB-KW"/>
</dbReference>
<evidence type="ECO:0000256" key="3">
    <source>
        <dbReference type="ARBA" id="ARBA00022475"/>
    </source>
</evidence>
<accession>A0AAD1SYR8</accession>
<evidence type="ECO:0000256" key="11">
    <source>
        <dbReference type="SAM" id="Phobius"/>
    </source>
</evidence>
<keyword evidence="7 11" id="KW-0472">Membrane</keyword>
<protein>
    <recommendedName>
        <fullName evidence="13">SEFIR domain-containing protein</fullName>
    </recommendedName>
</protein>
<gene>
    <name evidence="14" type="ORF">PECUL_23A015539</name>
</gene>
<reference evidence="14" key="1">
    <citation type="submission" date="2022-03" db="EMBL/GenBank/DDBJ databases">
        <authorList>
            <person name="Alioto T."/>
            <person name="Alioto T."/>
            <person name="Gomez Garrido J."/>
        </authorList>
    </citation>
    <scope>NUCLEOTIDE SEQUENCE</scope>
</reference>
<evidence type="ECO:0000256" key="5">
    <source>
        <dbReference type="ARBA" id="ARBA00022729"/>
    </source>
</evidence>
<keyword evidence="6 11" id="KW-1133">Transmembrane helix</keyword>
<evidence type="ECO:0000259" key="13">
    <source>
        <dbReference type="PROSITE" id="PS51534"/>
    </source>
</evidence>
<keyword evidence="3" id="KW-1003">Cell membrane</keyword>
<dbReference type="PROSITE" id="PS51534">
    <property type="entry name" value="SEFIR"/>
    <property type="match status" value="1"/>
</dbReference>
<evidence type="ECO:0000256" key="10">
    <source>
        <dbReference type="ARBA" id="ARBA00023198"/>
    </source>
</evidence>
<proteinExistence type="predicted"/>
<feature type="domain" description="SEFIR" evidence="13">
    <location>
        <begin position="488"/>
        <end position="644"/>
    </location>
</feature>
<evidence type="ECO:0000313" key="14">
    <source>
        <dbReference type="EMBL" id="CAH2312811.1"/>
    </source>
</evidence>
<keyword evidence="15" id="KW-1185">Reference proteome</keyword>
<evidence type="ECO:0000256" key="7">
    <source>
        <dbReference type="ARBA" id="ARBA00023136"/>
    </source>
</evidence>
<evidence type="ECO:0000256" key="4">
    <source>
        <dbReference type="ARBA" id="ARBA00022692"/>
    </source>
</evidence>
<organism evidence="14 15">
    <name type="scientific">Pelobates cultripes</name>
    <name type="common">Western spadefoot toad</name>
    <dbReference type="NCBI Taxonomy" id="61616"/>
    <lineage>
        <taxon>Eukaryota</taxon>
        <taxon>Metazoa</taxon>
        <taxon>Chordata</taxon>
        <taxon>Craniata</taxon>
        <taxon>Vertebrata</taxon>
        <taxon>Euteleostomi</taxon>
        <taxon>Amphibia</taxon>
        <taxon>Batrachia</taxon>
        <taxon>Anura</taxon>
        <taxon>Pelobatoidea</taxon>
        <taxon>Pelobatidae</taxon>
        <taxon>Pelobates</taxon>
    </lineage>
</organism>
<dbReference type="AlphaFoldDB" id="A0AAD1SYR8"/>
<evidence type="ECO:0000256" key="1">
    <source>
        <dbReference type="ARBA" id="ARBA00004162"/>
    </source>
</evidence>
<evidence type="ECO:0000256" key="2">
    <source>
        <dbReference type="ARBA" id="ARBA00004479"/>
    </source>
</evidence>
<feature type="transmembrane region" description="Helical" evidence="11">
    <location>
        <begin position="453"/>
        <end position="475"/>
    </location>
</feature>
<keyword evidence="9" id="KW-0325">Glycoprotein</keyword>
<dbReference type="EMBL" id="OW240919">
    <property type="protein sequence ID" value="CAH2312811.1"/>
    <property type="molecule type" value="Genomic_DNA"/>
</dbReference>
<name>A0AAD1SYR8_PELCU</name>
<feature type="signal peptide" evidence="12">
    <location>
        <begin position="1"/>
        <end position="29"/>
    </location>
</feature>
<sequence length="694" mass="79714">MGILLATWIYLPGVLTHVLLLLLLGLSSGQDSQKEDICVLIESNMNYSIQNVTVNMDEPKNSLPTEAINVSTFNLNKPLLHINKKCLQINVRLNTSGLPNLFGLIVEDYNQIYSSKIEITMYTKKRRAKLWKAQFRCCSVTIGKTITISLVTLPGYSFGITKNFVIPDPDAPPEFQFKHSPEHREIEVSLSGDRDAIARLCYNNGLCTDLNLNESEVFKVSASKNLTLKYEHLLPCLCIEVFYDGPNSRRKQICPFKDEDNAYNQYFWDISLLNMHDHSSIIMSMVKKCIDDPRVSVCQKNSSHCTTLHNAVIKTQDIVTDEQCLMEYTLDSADVDPHLCFKFEVSNRSYIKCPNKTKDRVWDVHVERQLFNTLITVYTPVPMTFDVVICKPNNTNKQCDPHSSVYHGNATKGGQMYITIPKLSFGNCVQVWRSDVQFSHKYLFCPDFSHKHLGLVSIGAMLAISILIVLLFLAYQRIWKIFTAPLWRRTVLLVYSPDSPEYKILICAFADFLQSVLGCEVILDLWDMNTVSQIGMVPWFYQKRKLVSQRKGSVILVWTKRSKSMYEQWRNRGFAAYGWTDPTNLFGAAMACLQHDLEKEEKKEILNNYNVVYFEGLCEKQDIPINLKKLSRFRLLKDFYRLVSKLQDITCLSPHCLIKAVAKYLMKKVISSENTMKLKKHVELCRQKLHEGVG</sequence>
<evidence type="ECO:0000256" key="9">
    <source>
        <dbReference type="ARBA" id="ARBA00023180"/>
    </source>
</evidence>
<dbReference type="PANTHER" id="PTHR15583:SF5">
    <property type="entry name" value="INTERLEUKIN-17 RECEPTOR E"/>
    <property type="match status" value="1"/>
</dbReference>
<dbReference type="Proteomes" id="UP001295444">
    <property type="component" value="Chromosome 08"/>
</dbReference>
<dbReference type="Gene3D" id="3.40.50.11530">
    <property type="match status" value="1"/>
</dbReference>
<keyword evidence="10" id="KW-0395">Inflammatory response</keyword>
<evidence type="ECO:0000313" key="15">
    <source>
        <dbReference type="Proteomes" id="UP001295444"/>
    </source>
</evidence>
<dbReference type="Pfam" id="PF08357">
    <property type="entry name" value="SEFIR"/>
    <property type="match status" value="1"/>
</dbReference>
<keyword evidence="8" id="KW-0675">Receptor</keyword>
<feature type="chain" id="PRO_5042163928" description="SEFIR domain-containing protein" evidence="12">
    <location>
        <begin position="30"/>
        <end position="694"/>
    </location>
</feature>
<dbReference type="GO" id="GO:0030368">
    <property type="term" value="F:interleukin-17 receptor activity"/>
    <property type="evidence" value="ECO:0007669"/>
    <property type="project" value="InterPro"/>
</dbReference>